<evidence type="ECO:0000259" key="8">
    <source>
        <dbReference type="Pfam" id="PF14369"/>
    </source>
</evidence>
<comment type="caution">
    <text evidence="9">The sequence shown here is derived from an EMBL/GenBank/DDBJ whole genome shotgun (WGS) entry which is preliminary data.</text>
</comment>
<reference evidence="9" key="1">
    <citation type="submission" date="2022-03" db="EMBL/GenBank/DDBJ databases">
        <authorList>
            <person name="Sayadi A."/>
        </authorList>
    </citation>
    <scope>NUCLEOTIDE SEQUENCE</scope>
</reference>
<evidence type="ECO:0000256" key="3">
    <source>
        <dbReference type="ARBA" id="ARBA00022679"/>
    </source>
</evidence>
<evidence type="ECO:0000256" key="1">
    <source>
        <dbReference type="ARBA" id="ARBA00000900"/>
    </source>
</evidence>
<dbReference type="GO" id="GO:0008270">
    <property type="term" value="F:zinc ion binding"/>
    <property type="evidence" value="ECO:0007669"/>
    <property type="project" value="UniProtKB-KW"/>
</dbReference>
<name>A0A9P0PYL5_ACAOB</name>
<keyword evidence="10" id="KW-1185">Reference proteome</keyword>
<dbReference type="EMBL" id="CAKOFQ010007561">
    <property type="protein sequence ID" value="CAH2003873.1"/>
    <property type="molecule type" value="Genomic_DNA"/>
</dbReference>
<keyword evidence="5" id="KW-0863">Zinc-finger</keyword>
<evidence type="ECO:0000313" key="9">
    <source>
        <dbReference type="EMBL" id="CAH2003873.1"/>
    </source>
</evidence>
<dbReference type="AlphaFoldDB" id="A0A9P0PYL5"/>
<evidence type="ECO:0000256" key="2">
    <source>
        <dbReference type="ARBA" id="ARBA00012483"/>
    </source>
</evidence>
<dbReference type="Pfam" id="PF14369">
    <property type="entry name" value="Zn_ribbon_19"/>
    <property type="match status" value="1"/>
</dbReference>
<keyword evidence="7" id="KW-0862">Zinc</keyword>
<feature type="domain" description="E3 ubiquitin-protein ligase RNF126-like zinc-ribbon" evidence="8">
    <location>
        <begin position="12"/>
        <end position="43"/>
    </location>
</feature>
<evidence type="ECO:0000256" key="7">
    <source>
        <dbReference type="ARBA" id="ARBA00022833"/>
    </source>
</evidence>
<keyword evidence="3" id="KW-0808">Transferase</keyword>
<organism evidence="9 10">
    <name type="scientific">Acanthoscelides obtectus</name>
    <name type="common">Bean weevil</name>
    <name type="synonym">Bruchus obtectus</name>
    <dbReference type="NCBI Taxonomy" id="200917"/>
    <lineage>
        <taxon>Eukaryota</taxon>
        <taxon>Metazoa</taxon>
        <taxon>Ecdysozoa</taxon>
        <taxon>Arthropoda</taxon>
        <taxon>Hexapoda</taxon>
        <taxon>Insecta</taxon>
        <taxon>Pterygota</taxon>
        <taxon>Neoptera</taxon>
        <taxon>Endopterygota</taxon>
        <taxon>Coleoptera</taxon>
        <taxon>Polyphaga</taxon>
        <taxon>Cucujiformia</taxon>
        <taxon>Chrysomeloidea</taxon>
        <taxon>Chrysomelidae</taxon>
        <taxon>Bruchinae</taxon>
        <taxon>Bruchini</taxon>
        <taxon>Acanthoscelides</taxon>
    </lineage>
</organism>
<dbReference type="InterPro" id="IPR039525">
    <property type="entry name" value="RNF126-like_zinc-ribbon"/>
</dbReference>
<sequence length="95" mass="10794">MAEAAVEDRPPQRFYCHMCHVQFQHASADFTCPHCSDGFIEELLEAPEGNEEMADVDDWEEDDWVSGQSQFPIRANLLQLIELISVCISKSIAHN</sequence>
<dbReference type="Proteomes" id="UP001152888">
    <property type="component" value="Unassembled WGS sequence"/>
</dbReference>
<proteinExistence type="predicted"/>
<comment type="catalytic activity">
    <reaction evidence="1">
        <text>S-ubiquitinyl-[E2 ubiquitin-conjugating enzyme]-L-cysteine + [acceptor protein]-L-lysine = [E2 ubiquitin-conjugating enzyme]-L-cysteine + N(6)-ubiquitinyl-[acceptor protein]-L-lysine.</text>
        <dbReference type="EC" id="2.3.2.27"/>
    </reaction>
</comment>
<dbReference type="GO" id="GO:0061630">
    <property type="term" value="F:ubiquitin protein ligase activity"/>
    <property type="evidence" value="ECO:0007669"/>
    <property type="project" value="UniProtKB-EC"/>
</dbReference>
<evidence type="ECO:0000313" key="10">
    <source>
        <dbReference type="Proteomes" id="UP001152888"/>
    </source>
</evidence>
<evidence type="ECO:0000256" key="6">
    <source>
        <dbReference type="ARBA" id="ARBA00022786"/>
    </source>
</evidence>
<evidence type="ECO:0000256" key="5">
    <source>
        <dbReference type="ARBA" id="ARBA00022771"/>
    </source>
</evidence>
<dbReference type="OrthoDB" id="8062037at2759"/>
<accession>A0A9P0PYL5</accession>
<protein>
    <recommendedName>
        <fullName evidence="2">RING-type E3 ubiquitin transferase</fullName>
        <ecNumber evidence="2">2.3.2.27</ecNumber>
    </recommendedName>
</protein>
<evidence type="ECO:0000256" key="4">
    <source>
        <dbReference type="ARBA" id="ARBA00022723"/>
    </source>
</evidence>
<dbReference type="EC" id="2.3.2.27" evidence="2"/>
<gene>
    <name evidence="9" type="ORF">ACAOBT_LOCUS27675</name>
</gene>
<keyword evidence="6" id="KW-0833">Ubl conjugation pathway</keyword>
<keyword evidence="4" id="KW-0479">Metal-binding</keyword>